<dbReference type="GO" id="GO:0016829">
    <property type="term" value="F:lyase activity"/>
    <property type="evidence" value="ECO:0007669"/>
    <property type="project" value="UniProtKB-KW"/>
</dbReference>
<dbReference type="OrthoDB" id="9782620at2"/>
<evidence type="ECO:0000256" key="2">
    <source>
        <dbReference type="ARBA" id="ARBA00022670"/>
    </source>
</evidence>
<sequence length="236" mass="26817">MEFQEDLEGQMCFSVALTRETIKRDSRFSHLLDEMDQTPGSRISGFSFPGLPLLTDGVNAKARLAHWGLIPSWVKDDGQAKRIRSGTLNARWETVELKPSFRDSWPFKRCLLAVEGFYEPHVEGGIKSTWFVRRKDRGLLYLGGIYEENGPEALGFPTFTFSILTLEARDLLAEVHNEKMRMPLVLKEEKTPNWLDKQGAIPDADDLSWCLDQSVLTASEFRKGASSSLWTQGELF</sequence>
<keyword evidence="5" id="KW-0190">Covalent protein-DNA linkage</keyword>
<dbReference type="KEGG" id="ock:EXM22_11800"/>
<dbReference type="EMBL" id="CP036150">
    <property type="protein sequence ID" value="QEN08635.1"/>
    <property type="molecule type" value="Genomic_DNA"/>
</dbReference>
<keyword evidence="3" id="KW-0227">DNA damage</keyword>
<keyword evidence="6" id="KW-0238">DNA-binding</keyword>
<dbReference type="GO" id="GO:0003697">
    <property type="term" value="F:single-stranded DNA binding"/>
    <property type="evidence" value="ECO:0007669"/>
    <property type="project" value="InterPro"/>
</dbReference>
<dbReference type="PANTHER" id="PTHR13604">
    <property type="entry name" value="DC12-RELATED"/>
    <property type="match status" value="1"/>
</dbReference>
<organism evidence="9 10">
    <name type="scientific">Oceanispirochaeta crateris</name>
    <dbReference type="NCBI Taxonomy" id="2518645"/>
    <lineage>
        <taxon>Bacteria</taxon>
        <taxon>Pseudomonadati</taxon>
        <taxon>Spirochaetota</taxon>
        <taxon>Spirochaetia</taxon>
        <taxon>Spirochaetales</taxon>
        <taxon>Spirochaetaceae</taxon>
        <taxon>Oceanispirochaeta</taxon>
    </lineage>
</organism>
<dbReference type="AlphaFoldDB" id="A0A5C1QKG4"/>
<dbReference type="GO" id="GO:0106300">
    <property type="term" value="P:protein-DNA covalent cross-linking repair"/>
    <property type="evidence" value="ECO:0007669"/>
    <property type="project" value="InterPro"/>
</dbReference>
<dbReference type="EC" id="3.4.-.-" evidence="8"/>
<dbReference type="SUPFAM" id="SSF143081">
    <property type="entry name" value="BB1717-like"/>
    <property type="match status" value="1"/>
</dbReference>
<evidence type="ECO:0000256" key="3">
    <source>
        <dbReference type="ARBA" id="ARBA00022763"/>
    </source>
</evidence>
<accession>A0A5C1QKG4</accession>
<dbReference type="PANTHER" id="PTHR13604:SF0">
    <property type="entry name" value="ABASIC SITE PROCESSING PROTEIN HMCES"/>
    <property type="match status" value="1"/>
</dbReference>
<keyword evidence="7" id="KW-0456">Lyase</keyword>
<keyword evidence="2 8" id="KW-0645">Protease</keyword>
<evidence type="ECO:0000256" key="4">
    <source>
        <dbReference type="ARBA" id="ARBA00022801"/>
    </source>
</evidence>
<evidence type="ECO:0000256" key="5">
    <source>
        <dbReference type="ARBA" id="ARBA00023124"/>
    </source>
</evidence>
<evidence type="ECO:0000256" key="8">
    <source>
        <dbReference type="RuleBase" id="RU364100"/>
    </source>
</evidence>
<protein>
    <recommendedName>
        <fullName evidence="8">Abasic site processing protein</fullName>
        <ecNumber evidence="8">3.4.-.-</ecNumber>
    </recommendedName>
</protein>
<reference evidence="9 10" key="1">
    <citation type="submission" date="2019-02" db="EMBL/GenBank/DDBJ databases">
        <title>Complete Genome Sequence and Methylome Analysis of free living Spirochaetas.</title>
        <authorList>
            <person name="Fomenkov A."/>
            <person name="Dubinina G."/>
            <person name="Leshcheva N."/>
            <person name="Mikheeva N."/>
            <person name="Grabovich M."/>
            <person name="Vincze T."/>
            <person name="Roberts R.J."/>
        </authorList>
    </citation>
    <scope>NUCLEOTIDE SEQUENCE [LARGE SCALE GENOMIC DNA]</scope>
    <source>
        <strain evidence="9 10">K2</strain>
    </source>
</reference>
<dbReference type="Gene3D" id="3.90.1680.10">
    <property type="entry name" value="SOS response associated peptidase-like"/>
    <property type="match status" value="1"/>
</dbReference>
<evidence type="ECO:0000313" key="10">
    <source>
        <dbReference type="Proteomes" id="UP000324209"/>
    </source>
</evidence>
<dbReference type="GO" id="GO:0008233">
    <property type="term" value="F:peptidase activity"/>
    <property type="evidence" value="ECO:0007669"/>
    <property type="project" value="UniProtKB-KW"/>
</dbReference>
<comment type="similarity">
    <text evidence="1 8">Belongs to the SOS response-associated peptidase family.</text>
</comment>
<evidence type="ECO:0000256" key="7">
    <source>
        <dbReference type="ARBA" id="ARBA00023239"/>
    </source>
</evidence>
<name>A0A5C1QKG4_9SPIO</name>
<dbReference type="Pfam" id="PF02586">
    <property type="entry name" value="SRAP"/>
    <property type="match status" value="1"/>
</dbReference>
<dbReference type="InterPro" id="IPR003738">
    <property type="entry name" value="SRAP"/>
</dbReference>
<dbReference type="GO" id="GO:0006508">
    <property type="term" value="P:proteolysis"/>
    <property type="evidence" value="ECO:0007669"/>
    <property type="project" value="UniProtKB-KW"/>
</dbReference>
<evidence type="ECO:0000256" key="1">
    <source>
        <dbReference type="ARBA" id="ARBA00008136"/>
    </source>
</evidence>
<keyword evidence="10" id="KW-1185">Reference proteome</keyword>
<evidence type="ECO:0000313" key="9">
    <source>
        <dbReference type="EMBL" id="QEN08635.1"/>
    </source>
</evidence>
<dbReference type="InterPro" id="IPR036590">
    <property type="entry name" value="SRAP-like"/>
</dbReference>
<gene>
    <name evidence="9" type="ORF">EXM22_11800</name>
</gene>
<proteinExistence type="inferred from homology"/>
<dbReference type="Proteomes" id="UP000324209">
    <property type="component" value="Chromosome"/>
</dbReference>
<keyword evidence="4 8" id="KW-0378">Hydrolase</keyword>
<evidence type="ECO:0000256" key="6">
    <source>
        <dbReference type="ARBA" id="ARBA00023125"/>
    </source>
</evidence>